<protein>
    <submittedName>
        <fullName evidence="1">Pantothenate kinase domain protein</fullName>
        <ecNumber evidence="1">2.7.1.33</ecNumber>
    </submittedName>
</protein>
<dbReference type="AlphaFoldDB" id="A0A454D2B3"/>
<dbReference type="EMBL" id="AJSR01000566">
    <property type="protein sequence ID" value="EKM32805.1"/>
    <property type="molecule type" value="Genomic_DNA"/>
</dbReference>
<dbReference type="EC" id="2.7.1.33" evidence="1"/>
<accession>A0A454D2B3</accession>
<reference evidence="1 2" key="1">
    <citation type="submission" date="2012-10" db="EMBL/GenBank/DDBJ databases">
        <title>Genome sequence of Vibrio Cholerae HENC-02.</title>
        <authorList>
            <person name="Eppinger M."/>
            <person name="Hasan N.A."/>
            <person name="Sengamalay N."/>
            <person name="Hine E."/>
            <person name="Su Q."/>
            <person name="Daugherty S.C."/>
            <person name="Young S."/>
            <person name="Sadzewicz L."/>
            <person name="Tallon L."/>
            <person name="Cebula T.A."/>
            <person name="Ravel J."/>
            <person name="Colwell R.R."/>
        </authorList>
    </citation>
    <scope>NUCLEOTIDE SEQUENCE [LARGE SCALE GENOMIC DNA]</scope>
    <source>
        <strain evidence="1 2">HENC-02</strain>
    </source>
</reference>
<dbReference type="SUPFAM" id="SSF52540">
    <property type="entry name" value="P-loop containing nucleoside triphosphate hydrolases"/>
    <property type="match status" value="1"/>
</dbReference>
<keyword evidence="1" id="KW-0808">Transferase</keyword>
<evidence type="ECO:0000313" key="1">
    <source>
        <dbReference type="EMBL" id="EKM32805.1"/>
    </source>
</evidence>
<dbReference type="InterPro" id="IPR027417">
    <property type="entry name" value="P-loop_NTPase"/>
</dbReference>
<name>A0A454D2B3_VIBHA</name>
<dbReference type="GO" id="GO:0004594">
    <property type="term" value="F:pantothenate kinase activity"/>
    <property type="evidence" value="ECO:0007669"/>
    <property type="project" value="UniProtKB-EC"/>
</dbReference>
<keyword evidence="1" id="KW-0418">Kinase</keyword>
<sequence length="48" mass="5746">MLSRWENHPKVALVTTDGFLYPKKELEERGIMHRKGFPESYDIKRLVE</sequence>
<proteinExistence type="predicted"/>
<feature type="non-terminal residue" evidence="1">
    <location>
        <position position="48"/>
    </location>
</feature>
<comment type="caution">
    <text evidence="1">The sequence shown here is derived from an EMBL/GenBank/DDBJ whole genome shotgun (WGS) entry which is preliminary data.</text>
</comment>
<dbReference type="Gene3D" id="3.40.50.300">
    <property type="entry name" value="P-loop containing nucleotide triphosphate hydrolases"/>
    <property type="match status" value="1"/>
</dbReference>
<evidence type="ECO:0000313" key="2">
    <source>
        <dbReference type="Proteomes" id="UP000008367"/>
    </source>
</evidence>
<gene>
    <name evidence="1" type="ORF">VCHENC02_1672</name>
</gene>
<organism evidence="1 2">
    <name type="scientific">Vibrio harveyi</name>
    <name type="common">Beneckea harveyi</name>
    <dbReference type="NCBI Taxonomy" id="669"/>
    <lineage>
        <taxon>Bacteria</taxon>
        <taxon>Pseudomonadati</taxon>
        <taxon>Pseudomonadota</taxon>
        <taxon>Gammaproteobacteria</taxon>
        <taxon>Vibrionales</taxon>
        <taxon>Vibrionaceae</taxon>
        <taxon>Vibrio</taxon>
    </lineage>
</organism>
<dbReference type="Proteomes" id="UP000008367">
    <property type="component" value="Unassembled WGS sequence"/>
</dbReference>